<dbReference type="SUPFAM" id="SSF50630">
    <property type="entry name" value="Acid proteases"/>
    <property type="match status" value="1"/>
</dbReference>
<dbReference type="CDD" id="cd00303">
    <property type="entry name" value="retropepsin_like"/>
    <property type="match status" value="1"/>
</dbReference>
<comment type="caution">
    <text evidence="4">The sequence shown here is derived from an EMBL/GenBank/DDBJ whole genome shotgun (WGS) entry which is preliminary data.</text>
</comment>
<evidence type="ECO:0000313" key="5">
    <source>
        <dbReference type="Proteomes" id="UP000814243"/>
    </source>
</evidence>
<accession>A0A922MQ57</accession>
<dbReference type="Gene3D" id="2.40.70.10">
    <property type="entry name" value="Acid Proteases"/>
    <property type="match status" value="1"/>
</dbReference>
<protein>
    <recommendedName>
        <fullName evidence="3">CCHC-type domain-containing protein</fullName>
    </recommendedName>
</protein>
<dbReference type="GO" id="GO:0003676">
    <property type="term" value="F:nucleic acid binding"/>
    <property type="evidence" value="ECO:0007669"/>
    <property type="project" value="InterPro"/>
</dbReference>
<evidence type="ECO:0000259" key="3">
    <source>
        <dbReference type="PROSITE" id="PS50158"/>
    </source>
</evidence>
<dbReference type="Proteomes" id="UP000814243">
    <property type="component" value="Unassembled WGS sequence"/>
</dbReference>
<feature type="compositionally biased region" description="Polar residues" evidence="2">
    <location>
        <begin position="423"/>
        <end position="447"/>
    </location>
</feature>
<dbReference type="PROSITE" id="PS50158">
    <property type="entry name" value="ZF_CCHC"/>
    <property type="match status" value="1"/>
</dbReference>
<dbReference type="SMART" id="SM00343">
    <property type="entry name" value="ZnF_C2HC"/>
    <property type="match status" value="2"/>
</dbReference>
<feature type="domain" description="CCHC-type" evidence="3">
    <location>
        <begin position="167"/>
        <end position="182"/>
    </location>
</feature>
<dbReference type="Pfam" id="PF00098">
    <property type="entry name" value="zf-CCHC"/>
    <property type="match status" value="1"/>
</dbReference>
<gene>
    <name evidence="4" type="ORF">HF086_001564</name>
</gene>
<sequence>MIDEDETAMLLPGGLSVSRHSNETVDIRKNLRLRNPDDPESNSHRETCDFANYLHTSHKMSSDEGHPRPTSEVGLDGARIEQETLKPDAEKLLNNMEMLLSHGVEANEPEAKRFRATERFTGRCNFCGISGHRFAECRKRRDALGSVEPRDTPSTSRPLERKNDVTCYTCGQIGHVTTNCPDKRNGGKAAAKEVHQCEHRPSRGNLTTSSGESVPFLFDSGSSCSLVKEGYRGKLLGTVCKSLVYLSGIGGDDIQCTTQIQADVKIGDRLISLLFHVVSDNIISDPIIIGRDIFDQGLSVEIDNDNLVIYSKQQSNLCVATSDIPDFSKIDTDLQERDKDMLISILSKYANNFIEGIPTKRVKTGRTYKYSHENLRAVPQGHIGLLEIATSLLNCEEAETASEDEENITNSNHDNDNSDTLTVCSNTVSADSRTLTAGSDTLSTYSDPETWEVSHEAEIHTEQDDS</sequence>
<dbReference type="InterPro" id="IPR001878">
    <property type="entry name" value="Znf_CCHC"/>
</dbReference>
<dbReference type="SUPFAM" id="SSF57756">
    <property type="entry name" value="Retrovirus zinc finger-like domains"/>
    <property type="match status" value="1"/>
</dbReference>
<dbReference type="InterPro" id="IPR036875">
    <property type="entry name" value="Znf_CCHC_sf"/>
</dbReference>
<dbReference type="EMBL" id="JACEFF010000280">
    <property type="protein sequence ID" value="KAH9640515.1"/>
    <property type="molecule type" value="Genomic_DNA"/>
</dbReference>
<keyword evidence="1" id="KW-0479">Metal-binding</keyword>
<evidence type="ECO:0000256" key="1">
    <source>
        <dbReference type="PROSITE-ProRule" id="PRU00047"/>
    </source>
</evidence>
<feature type="region of interest" description="Disordered" evidence="2">
    <location>
        <begin position="399"/>
        <end position="466"/>
    </location>
</feature>
<dbReference type="AlphaFoldDB" id="A0A922MQ57"/>
<name>A0A922MQ57_SPOEX</name>
<keyword evidence="1" id="KW-0863">Zinc-finger</keyword>
<dbReference type="Gene3D" id="4.10.60.10">
    <property type="entry name" value="Zinc finger, CCHC-type"/>
    <property type="match status" value="1"/>
</dbReference>
<evidence type="ECO:0000313" key="4">
    <source>
        <dbReference type="EMBL" id="KAH9640515.1"/>
    </source>
</evidence>
<proteinExistence type="predicted"/>
<dbReference type="InterPro" id="IPR021109">
    <property type="entry name" value="Peptidase_aspartic_dom_sf"/>
</dbReference>
<keyword evidence="1" id="KW-0862">Zinc</keyword>
<feature type="compositionally biased region" description="Basic and acidic residues" evidence="2">
    <location>
        <begin position="452"/>
        <end position="466"/>
    </location>
</feature>
<organism evidence="4 5">
    <name type="scientific">Spodoptera exigua</name>
    <name type="common">Beet armyworm</name>
    <name type="synonym">Noctua fulgens</name>
    <dbReference type="NCBI Taxonomy" id="7107"/>
    <lineage>
        <taxon>Eukaryota</taxon>
        <taxon>Metazoa</taxon>
        <taxon>Ecdysozoa</taxon>
        <taxon>Arthropoda</taxon>
        <taxon>Hexapoda</taxon>
        <taxon>Insecta</taxon>
        <taxon>Pterygota</taxon>
        <taxon>Neoptera</taxon>
        <taxon>Endopterygota</taxon>
        <taxon>Lepidoptera</taxon>
        <taxon>Glossata</taxon>
        <taxon>Ditrysia</taxon>
        <taxon>Noctuoidea</taxon>
        <taxon>Noctuidae</taxon>
        <taxon>Amphipyrinae</taxon>
        <taxon>Spodoptera</taxon>
    </lineage>
</organism>
<reference evidence="4" key="1">
    <citation type="journal article" date="2021" name="G3 (Bethesda)">
        <title>Genome and transcriptome analysis of the beet armyworm Spodoptera exigua reveals targets for pest control. .</title>
        <authorList>
            <person name="Simon S."/>
            <person name="Breeschoten T."/>
            <person name="Jansen H.J."/>
            <person name="Dirks R.P."/>
            <person name="Schranz M.E."/>
            <person name="Ros V.I.D."/>
        </authorList>
    </citation>
    <scope>NUCLEOTIDE SEQUENCE</scope>
    <source>
        <strain evidence="4">TB_SE_WUR_2020</strain>
    </source>
</reference>
<evidence type="ECO:0000256" key="2">
    <source>
        <dbReference type="SAM" id="MobiDB-lite"/>
    </source>
</evidence>
<dbReference type="GO" id="GO:0008270">
    <property type="term" value="F:zinc ion binding"/>
    <property type="evidence" value="ECO:0007669"/>
    <property type="project" value="UniProtKB-KW"/>
</dbReference>
<feature type="compositionally biased region" description="Low complexity" evidence="2">
    <location>
        <begin position="408"/>
        <end position="422"/>
    </location>
</feature>